<dbReference type="Proteomes" id="UP001465755">
    <property type="component" value="Unassembled WGS sequence"/>
</dbReference>
<sequence>MAARRQEIGDGVEDQAQAAVTAPAQTQALVVSSLQQPQELLLAPSGRTMPLAQPVDGITAEWTQMGWRYATVCARVDDSGAGIFGDMQSAVRALTAPGGRRLSWTSVPQPQHVPETAHVRLGILSADDHSQRGLPAAVDMQAHADRQLDTHTGFEASLAPAAGVPSSADEDLMELEPSEGDADERFCAPAPLRPSVQAAQVAMPSTMTTAGQGREGAFQAGGASAFSRYVGHTEPLPLHSPVADESAGGGTARTNFGEHCSAIFRHLQSHRHPRT</sequence>
<organism evidence="2 3">
    <name type="scientific">Symbiochloris irregularis</name>
    <dbReference type="NCBI Taxonomy" id="706552"/>
    <lineage>
        <taxon>Eukaryota</taxon>
        <taxon>Viridiplantae</taxon>
        <taxon>Chlorophyta</taxon>
        <taxon>core chlorophytes</taxon>
        <taxon>Trebouxiophyceae</taxon>
        <taxon>Trebouxiales</taxon>
        <taxon>Trebouxiaceae</taxon>
        <taxon>Symbiochloris</taxon>
    </lineage>
</organism>
<dbReference type="EMBL" id="JALJOQ010000250">
    <property type="protein sequence ID" value="KAK9787365.1"/>
    <property type="molecule type" value="Genomic_DNA"/>
</dbReference>
<evidence type="ECO:0000313" key="3">
    <source>
        <dbReference type="Proteomes" id="UP001465755"/>
    </source>
</evidence>
<accession>A0AAW1NQ90</accession>
<evidence type="ECO:0000256" key="1">
    <source>
        <dbReference type="SAM" id="MobiDB-lite"/>
    </source>
</evidence>
<keyword evidence="3" id="KW-1185">Reference proteome</keyword>
<protein>
    <submittedName>
        <fullName evidence="2">Uncharacterized protein</fullName>
    </submittedName>
</protein>
<gene>
    <name evidence="2" type="ORF">WJX73_010482</name>
</gene>
<comment type="caution">
    <text evidence="2">The sequence shown here is derived from an EMBL/GenBank/DDBJ whole genome shotgun (WGS) entry which is preliminary data.</text>
</comment>
<evidence type="ECO:0000313" key="2">
    <source>
        <dbReference type="EMBL" id="KAK9787365.1"/>
    </source>
</evidence>
<feature type="region of interest" description="Disordered" evidence="1">
    <location>
        <begin position="235"/>
        <end position="254"/>
    </location>
</feature>
<name>A0AAW1NQ90_9CHLO</name>
<reference evidence="2 3" key="1">
    <citation type="journal article" date="2024" name="Nat. Commun.">
        <title>Phylogenomics reveals the evolutionary origins of lichenization in chlorophyte algae.</title>
        <authorList>
            <person name="Puginier C."/>
            <person name="Libourel C."/>
            <person name="Otte J."/>
            <person name="Skaloud P."/>
            <person name="Haon M."/>
            <person name="Grisel S."/>
            <person name="Petersen M."/>
            <person name="Berrin J.G."/>
            <person name="Delaux P.M."/>
            <person name="Dal Grande F."/>
            <person name="Keller J."/>
        </authorList>
    </citation>
    <scope>NUCLEOTIDE SEQUENCE [LARGE SCALE GENOMIC DNA]</scope>
    <source>
        <strain evidence="2 3">SAG 2036</strain>
    </source>
</reference>
<proteinExistence type="predicted"/>
<dbReference type="AlphaFoldDB" id="A0AAW1NQ90"/>